<dbReference type="SUPFAM" id="SSF49452">
    <property type="entry name" value="Starch-binding domain-like"/>
    <property type="match status" value="1"/>
</dbReference>
<keyword evidence="1" id="KW-0675">Receptor</keyword>
<sequence length="192" mass="20381">MERTEIVNVIQKKIFGLALTVGAASFVMAQQKVTISGTVKDANGGVGYASITFKNQQNNQLSDAALADVNGNYKVELAPGNYNVSIEAVDYKKFTQTIRVEKAGAIAPFIIVSDGKANLNNTTDIQGVVITAASTKPYKVELDKKTYDPSQDIVSKGGSLQDVLSNVPSVSVDTDGTVSMRGSSNVRFLING</sequence>
<gene>
    <name evidence="1" type="ORF">DI598_20985</name>
</gene>
<evidence type="ECO:0000313" key="2">
    <source>
        <dbReference type="Proteomes" id="UP000249645"/>
    </source>
</evidence>
<dbReference type="EMBL" id="QFOI01000782">
    <property type="protein sequence ID" value="PZP38369.1"/>
    <property type="molecule type" value="Genomic_DNA"/>
</dbReference>
<proteinExistence type="predicted"/>
<organism evidence="1 2">
    <name type="scientific">Pseudopedobacter saltans</name>
    <dbReference type="NCBI Taxonomy" id="151895"/>
    <lineage>
        <taxon>Bacteria</taxon>
        <taxon>Pseudomonadati</taxon>
        <taxon>Bacteroidota</taxon>
        <taxon>Sphingobacteriia</taxon>
        <taxon>Sphingobacteriales</taxon>
        <taxon>Sphingobacteriaceae</taxon>
        <taxon>Pseudopedobacter</taxon>
    </lineage>
</organism>
<reference evidence="1 2" key="1">
    <citation type="submission" date="2017-11" db="EMBL/GenBank/DDBJ databases">
        <title>Infants hospitalized years apart are colonized by the same room-sourced microbial strains.</title>
        <authorList>
            <person name="Brooks B."/>
            <person name="Olm M.R."/>
            <person name="Firek B.A."/>
            <person name="Baker R."/>
            <person name="Thomas B.C."/>
            <person name="Morowitz M.J."/>
            <person name="Banfield J.F."/>
        </authorList>
    </citation>
    <scope>NUCLEOTIDE SEQUENCE [LARGE SCALE GENOMIC DNA]</scope>
    <source>
        <strain evidence="1">S2_009_000_R2_76</strain>
    </source>
</reference>
<name>A0A2W5G8B1_9SPHI</name>
<accession>A0A2W5G8B1</accession>
<dbReference type="Pfam" id="PF13620">
    <property type="entry name" value="CarboxypepD_reg"/>
    <property type="match status" value="1"/>
</dbReference>
<dbReference type="Gene3D" id="2.60.40.1120">
    <property type="entry name" value="Carboxypeptidase-like, regulatory domain"/>
    <property type="match status" value="1"/>
</dbReference>
<protein>
    <submittedName>
        <fullName evidence="1">TonB-dependent receptor</fullName>
    </submittedName>
</protein>
<feature type="non-terminal residue" evidence="1">
    <location>
        <position position="192"/>
    </location>
</feature>
<dbReference type="AlphaFoldDB" id="A0A2W5G8B1"/>
<dbReference type="Proteomes" id="UP000249645">
    <property type="component" value="Unassembled WGS sequence"/>
</dbReference>
<evidence type="ECO:0000313" key="1">
    <source>
        <dbReference type="EMBL" id="PZP38369.1"/>
    </source>
</evidence>
<comment type="caution">
    <text evidence="1">The sequence shown here is derived from an EMBL/GenBank/DDBJ whole genome shotgun (WGS) entry which is preliminary data.</text>
</comment>
<dbReference type="InterPro" id="IPR013784">
    <property type="entry name" value="Carb-bd-like_fold"/>
</dbReference>
<dbReference type="GO" id="GO:0030246">
    <property type="term" value="F:carbohydrate binding"/>
    <property type="evidence" value="ECO:0007669"/>
    <property type="project" value="InterPro"/>
</dbReference>